<evidence type="ECO:0000256" key="1">
    <source>
        <dbReference type="RuleBase" id="RU368002"/>
    </source>
</evidence>
<dbReference type="InterPro" id="IPR015938">
    <property type="entry name" value="Glycine_N-acyltransferase_N"/>
</dbReference>
<dbReference type="EMBL" id="VYZG01002279">
    <property type="protein sequence ID" value="NWQ82436.1"/>
    <property type="molecule type" value="Genomic_DNA"/>
</dbReference>
<dbReference type="SUPFAM" id="SSF55729">
    <property type="entry name" value="Acyl-CoA N-acyltransferases (Nat)"/>
    <property type="match status" value="1"/>
</dbReference>
<sequence>MLILTCPAQLQRLEATLRRSLPLALPVLGAVMNINRGNPAEFEVAVDSWPDFGAVLTRHSGKVAMGDHWGHDLEHWGYGADGCCHWDVLGMDLGVLGGTGSSNGVNGGTRGRVLGRHWGPLLDPDVQVGSLSPAHVDLLNETWPYGGNDRSRQYLAEALRLFPNLCLQDKAGQPLSWALTNHFGMGTHGYTLPSHRRRGYMQAVMILAARRAQAHGYPSFG</sequence>
<dbReference type="PANTHER" id="PTHR15298">
    <property type="entry name" value="L-COA N-ACYLTRANSFERASE-RELATED"/>
    <property type="match status" value="1"/>
</dbReference>
<dbReference type="GO" id="GO:0047961">
    <property type="term" value="F:glycine N-acyltransferase activity"/>
    <property type="evidence" value="ECO:0007669"/>
    <property type="project" value="InterPro"/>
</dbReference>
<dbReference type="OrthoDB" id="61870at2759"/>
<feature type="domain" description="Glycine N-acyltransferase N-terminal" evidence="2">
    <location>
        <begin position="124"/>
        <end position="163"/>
    </location>
</feature>
<keyword evidence="1" id="KW-0012">Acyltransferase</keyword>
<dbReference type="Pfam" id="PF06021">
    <property type="entry name" value="Gly_acyl_tr_N"/>
    <property type="match status" value="2"/>
</dbReference>
<dbReference type="EC" id="2.3.1.-" evidence="1"/>
<feature type="non-terminal residue" evidence="3">
    <location>
        <position position="221"/>
    </location>
</feature>
<proteinExistence type="inferred from homology"/>
<keyword evidence="4" id="KW-1185">Reference proteome</keyword>
<dbReference type="GO" id="GO:0005739">
    <property type="term" value="C:mitochondrion"/>
    <property type="evidence" value="ECO:0007669"/>
    <property type="project" value="InterPro"/>
</dbReference>
<comment type="caution">
    <text evidence="3">The sequence shown here is derived from an EMBL/GenBank/DDBJ whole genome shotgun (WGS) entry which is preliminary data.</text>
</comment>
<feature type="non-terminal residue" evidence="3">
    <location>
        <position position="1"/>
    </location>
</feature>
<dbReference type="Proteomes" id="UP000530263">
    <property type="component" value="Unassembled WGS sequence"/>
</dbReference>
<keyword evidence="1" id="KW-0808">Transferase</keyword>
<name>A0A7K4S9I1_COLPI</name>
<accession>A0A7K4S9I1</accession>
<gene>
    <name evidence="3" type="primary">Glyatl3</name>
    <name evidence="3" type="ORF">COLPIC_R12478</name>
</gene>
<organism evidence="3 4">
    <name type="scientific">Columbina picui</name>
    <name type="common">Picui ground-dove</name>
    <dbReference type="NCBI Taxonomy" id="115618"/>
    <lineage>
        <taxon>Eukaryota</taxon>
        <taxon>Metazoa</taxon>
        <taxon>Chordata</taxon>
        <taxon>Craniata</taxon>
        <taxon>Vertebrata</taxon>
        <taxon>Euteleostomi</taxon>
        <taxon>Archelosauria</taxon>
        <taxon>Archosauria</taxon>
        <taxon>Dinosauria</taxon>
        <taxon>Saurischia</taxon>
        <taxon>Theropoda</taxon>
        <taxon>Coelurosauria</taxon>
        <taxon>Aves</taxon>
        <taxon>Neognathae</taxon>
        <taxon>Neoaves</taxon>
        <taxon>Columbimorphae</taxon>
        <taxon>Columbiformes</taxon>
        <taxon>Columbidae</taxon>
        <taxon>Columbina</taxon>
    </lineage>
</organism>
<feature type="domain" description="Glycine N-acyltransferase N-terminal" evidence="2">
    <location>
        <begin position="1"/>
        <end position="65"/>
    </location>
</feature>
<dbReference type="InterPro" id="IPR016181">
    <property type="entry name" value="Acyl_CoA_acyltransferase"/>
</dbReference>
<evidence type="ECO:0000259" key="2">
    <source>
        <dbReference type="Pfam" id="PF06021"/>
    </source>
</evidence>
<reference evidence="3 4" key="1">
    <citation type="submission" date="2019-09" db="EMBL/GenBank/DDBJ databases">
        <title>Bird 10,000 Genomes (B10K) Project - Family phase.</title>
        <authorList>
            <person name="Zhang G."/>
        </authorList>
    </citation>
    <scope>NUCLEOTIDE SEQUENCE [LARGE SCALE GENOMIC DNA]</scope>
    <source>
        <strain evidence="3">B10K-DU-021-26</strain>
        <tissue evidence="3">Mixed tissue sample</tissue>
    </source>
</reference>
<protein>
    <recommendedName>
        <fullName evidence="1">Glycine N-acyltransferase-like protein</fullName>
        <ecNumber evidence="1">2.3.1.-</ecNumber>
    </recommendedName>
</protein>
<comment type="similarity">
    <text evidence="1">Belongs to the glycine N-acyltransferase family.</text>
</comment>
<dbReference type="PANTHER" id="PTHR15298:SF1">
    <property type="entry name" value="GLYCINE N-ACYLTRANSFERASE-LIKE PROTEIN"/>
    <property type="match status" value="1"/>
</dbReference>
<dbReference type="InterPro" id="IPR010313">
    <property type="entry name" value="Glycine_N-acyltransferase"/>
</dbReference>
<dbReference type="Gene3D" id="3.40.630.30">
    <property type="match status" value="1"/>
</dbReference>
<evidence type="ECO:0000313" key="4">
    <source>
        <dbReference type="Proteomes" id="UP000530263"/>
    </source>
</evidence>
<dbReference type="AlphaFoldDB" id="A0A7K4S9I1"/>
<evidence type="ECO:0000313" key="3">
    <source>
        <dbReference type="EMBL" id="NWQ82436.1"/>
    </source>
</evidence>